<sequence length="93" mass="8992">MFNPAHSHTAVSNPQVLEQKPYRKMSGKSGNGGGGKSGGSGGGKSSGGSGGGGGGGYMVAPGSKGGAYISRGGFESNPQAYFGNLHGSGQSKK</sequence>
<reference evidence="3 4" key="1">
    <citation type="submission" date="2018-06" db="EMBL/GenBank/DDBJ databases">
        <title>WGS assembly of Brassica rapa FPsc.</title>
        <authorList>
            <person name="Bowman J."/>
            <person name="Kohchi T."/>
            <person name="Yamato K."/>
            <person name="Jenkins J."/>
            <person name="Shu S."/>
            <person name="Ishizaki K."/>
            <person name="Yamaoka S."/>
            <person name="Nishihama R."/>
            <person name="Nakamura Y."/>
            <person name="Berger F."/>
            <person name="Adam C."/>
            <person name="Aki S."/>
            <person name="Althoff F."/>
            <person name="Araki T."/>
            <person name="Arteaga-Vazquez M."/>
            <person name="Balasubrmanian S."/>
            <person name="Bauer D."/>
            <person name="Boehm C."/>
            <person name="Briginshaw L."/>
            <person name="Caballero-Perez J."/>
            <person name="Catarino B."/>
            <person name="Chen F."/>
            <person name="Chiyoda S."/>
            <person name="Chovatia M."/>
            <person name="Davies K."/>
            <person name="Delmans M."/>
            <person name="Demura T."/>
            <person name="Dierschke T."/>
            <person name="Dolan L."/>
            <person name="Dorantes-Acosta A."/>
            <person name="Eklund D."/>
            <person name="Florent S."/>
            <person name="Flores-Sandoval E."/>
            <person name="Fujiyama A."/>
            <person name="Fukuzawa H."/>
            <person name="Galik B."/>
            <person name="Grimanelli D."/>
            <person name="Grimwood J."/>
            <person name="Grossniklaus U."/>
            <person name="Hamada T."/>
            <person name="Haseloff J."/>
            <person name="Hetherington A."/>
            <person name="Higo A."/>
            <person name="Hirakawa Y."/>
            <person name="Hundley H."/>
            <person name="Ikeda Y."/>
            <person name="Inoue K."/>
            <person name="Inoue S."/>
            <person name="Ishida S."/>
            <person name="Jia Q."/>
            <person name="Kakita M."/>
            <person name="Kanazawa T."/>
            <person name="Kawai Y."/>
            <person name="Kawashima T."/>
            <person name="Kennedy M."/>
            <person name="Kinose K."/>
            <person name="Kinoshita T."/>
            <person name="Kohara Y."/>
            <person name="Koide E."/>
            <person name="Komatsu K."/>
            <person name="Kopischke S."/>
            <person name="Kubo M."/>
            <person name="Kyozuka J."/>
            <person name="Lagercrantz U."/>
            <person name="Lin S."/>
            <person name="Lindquist E."/>
            <person name="Lipzen A."/>
            <person name="Lu C."/>
            <person name="Luna E."/>
            <person name="Martienssen R."/>
            <person name="Minamino N."/>
            <person name="Mizutani M."/>
            <person name="Mizutani M."/>
            <person name="Mochizuki N."/>
            <person name="Monte I."/>
            <person name="Mosher R."/>
            <person name="Nagasaki H."/>
            <person name="Nakagami H."/>
            <person name="Naramoto S."/>
            <person name="Nishitani K."/>
            <person name="Ohtani M."/>
            <person name="Okamoto T."/>
            <person name="Okumura M."/>
            <person name="Phillips J."/>
            <person name="Pollak B."/>
            <person name="Reinders A."/>
            <person name="Roevekamp M."/>
            <person name="Sano R."/>
            <person name="Sawa S."/>
            <person name="Schmid M."/>
            <person name="Shirakawa M."/>
            <person name="Solano R."/>
            <person name="Spunde A."/>
            <person name="Suetsugu N."/>
            <person name="Sugano S."/>
            <person name="Sugiyama A."/>
            <person name="Sun R."/>
            <person name="Suzuki Y."/>
            <person name="Takenaka M."/>
            <person name="Takezawa D."/>
            <person name="Tomogane H."/>
            <person name="Tsuzuki M."/>
            <person name="Ueda T."/>
            <person name="Umeda M."/>
            <person name="Ward J."/>
            <person name="Watanabe Y."/>
            <person name="Yazaki K."/>
            <person name="Yokoyama R."/>
            <person name="Yoshitake Y."/>
            <person name="Yotsui I."/>
            <person name="Zachgo S."/>
            <person name="Schmutz J."/>
        </authorList>
    </citation>
    <scope>NUCLEOTIDE SEQUENCE [LARGE SCALE GENOMIC DNA]</scope>
    <source>
        <strain evidence="4">cv. B-3</strain>
    </source>
</reference>
<dbReference type="EMBL" id="LS974619">
    <property type="protein sequence ID" value="CAG7883414.1"/>
    <property type="molecule type" value="Genomic_DNA"/>
</dbReference>
<name>A0A398A3H0_BRACM</name>
<feature type="region of interest" description="Disordered" evidence="1">
    <location>
        <begin position="1"/>
        <end position="93"/>
    </location>
</feature>
<reference evidence="2 5" key="2">
    <citation type="submission" date="2021-07" db="EMBL/GenBank/DDBJ databases">
        <authorList>
            <consortium name="Genoscope - CEA"/>
            <person name="William W."/>
        </authorList>
    </citation>
    <scope>NUCLEOTIDE SEQUENCE [LARGE SCALE GENOMIC DNA]</scope>
</reference>
<organism evidence="3 4">
    <name type="scientific">Brassica campestris</name>
    <name type="common">Field mustard</name>
    <dbReference type="NCBI Taxonomy" id="3711"/>
    <lineage>
        <taxon>Eukaryota</taxon>
        <taxon>Viridiplantae</taxon>
        <taxon>Streptophyta</taxon>
        <taxon>Embryophyta</taxon>
        <taxon>Tracheophyta</taxon>
        <taxon>Spermatophyta</taxon>
        <taxon>Magnoliopsida</taxon>
        <taxon>eudicotyledons</taxon>
        <taxon>Gunneridae</taxon>
        <taxon>Pentapetalae</taxon>
        <taxon>rosids</taxon>
        <taxon>malvids</taxon>
        <taxon>Brassicales</taxon>
        <taxon>Brassicaceae</taxon>
        <taxon>Brassiceae</taxon>
        <taxon>Brassica</taxon>
    </lineage>
</organism>
<dbReference type="PANTHER" id="PTHR33333:SF32">
    <property type="entry name" value="PSAD1"/>
    <property type="match status" value="1"/>
</dbReference>
<dbReference type="InterPro" id="IPR039926">
    <property type="entry name" value="Egg_app_1"/>
</dbReference>
<gene>
    <name evidence="2" type="ORF">BRAPAZ1V2_A03P47570.2</name>
    <name evidence="3" type="ORF">BRARA_C04254</name>
</gene>
<proteinExistence type="predicted"/>
<dbReference type="PANTHER" id="PTHR33333">
    <property type="entry name" value="ERYTHROCYTE MEMBRANE PROTEIN 1-LIKE"/>
    <property type="match status" value="1"/>
</dbReference>
<accession>A0A398A3H0</accession>
<dbReference type="AlphaFoldDB" id="A0A398A3H0"/>
<evidence type="ECO:0000313" key="3">
    <source>
        <dbReference type="EMBL" id="RID72359.1"/>
    </source>
</evidence>
<evidence type="ECO:0000313" key="5">
    <source>
        <dbReference type="Proteomes" id="UP000694005"/>
    </source>
</evidence>
<evidence type="ECO:0000256" key="1">
    <source>
        <dbReference type="SAM" id="MobiDB-lite"/>
    </source>
</evidence>
<protein>
    <submittedName>
        <fullName evidence="2">Uncharacterized protein</fullName>
    </submittedName>
</protein>
<dbReference type="Proteomes" id="UP000264353">
    <property type="component" value="Chromosome A3"/>
</dbReference>
<dbReference type="Gramene" id="A03p47570.2_BraZ1">
    <property type="protein sequence ID" value="A03p47570.2_BraZ1.CDS.1"/>
    <property type="gene ID" value="A03g47570.2_BraZ1"/>
</dbReference>
<dbReference type="EMBL" id="CM010630">
    <property type="protein sequence ID" value="RID72359.1"/>
    <property type="molecule type" value="Genomic_DNA"/>
</dbReference>
<evidence type="ECO:0000313" key="4">
    <source>
        <dbReference type="Proteomes" id="UP000264353"/>
    </source>
</evidence>
<feature type="compositionally biased region" description="Gly residues" evidence="1">
    <location>
        <begin position="29"/>
        <end position="57"/>
    </location>
</feature>
<dbReference type="OrthoDB" id="1730856at2759"/>
<dbReference type="Proteomes" id="UP000694005">
    <property type="component" value="Chromosome A03"/>
</dbReference>
<evidence type="ECO:0000313" key="2">
    <source>
        <dbReference type="EMBL" id="CAG7883414.1"/>
    </source>
</evidence>